<evidence type="ECO:0000256" key="1">
    <source>
        <dbReference type="SAM" id="MobiDB-lite"/>
    </source>
</evidence>
<evidence type="ECO:0000313" key="2">
    <source>
        <dbReference type="EMBL" id="KAJ1172901.1"/>
    </source>
</evidence>
<keyword evidence="3" id="KW-1185">Reference proteome</keyword>
<name>A0AAV7TA04_PLEWA</name>
<feature type="compositionally biased region" description="Basic and acidic residues" evidence="1">
    <location>
        <begin position="73"/>
        <end position="83"/>
    </location>
</feature>
<reference evidence="2" key="1">
    <citation type="journal article" date="2022" name="bioRxiv">
        <title>Sequencing and chromosome-scale assembly of the giantPleurodeles waltlgenome.</title>
        <authorList>
            <person name="Brown T."/>
            <person name="Elewa A."/>
            <person name="Iarovenko S."/>
            <person name="Subramanian E."/>
            <person name="Araus A.J."/>
            <person name="Petzold A."/>
            <person name="Susuki M."/>
            <person name="Suzuki K.-i.T."/>
            <person name="Hayashi T."/>
            <person name="Toyoda A."/>
            <person name="Oliveira C."/>
            <person name="Osipova E."/>
            <person name="Leigh N.D."/>
            <person name="Simon A."/>
            <person name="Yun M.H."/>
        </authorList>
    </citation>
    <scope>NUCLEOTIDE SEQUENCE</scope>
    <source>
        <strain evidence="2">20211129_DDA</strain>
        <tissue evidence="2">Liver</tissue>
    </source>
</reference>
<feature type="compositionally biased region" description="Basic and acidic residues" evidence="1">
    <location>
        <begin position="94"/>
        <end position="105"/>
    </location>
</feature>
<comment type="caution">
    <text evidence="2">The sequence shown here is derived from an EMBL/GenBank/DDBJ whole genome shotgun (WGS) entry which is preliminary data.</text>
</comment>
<accession>A0AAV7TA04</accession>
<dbReference type="Proteomes" id="UP001066276">
    <property type="component" value="Chromosome 4_1"/>
</dbReference>
<gene>
    <name evidence="2" type="ORF">NDU88_004743</name>
</gene>
<organism evidence="2 3">
    <name type="scientific">Pleurodeles waltl</name>
    <name type="common">Iberian ribbed newt</name>
    <dbReference type="NCBI Taxonomy" id="8319"/>
    <lineage>
        <taxon>Eukaryota</taxon>
        <taxon>Metazoa</taxon>
        <taxon>Chordata</taxon>
        <taxon>Craniata</taxon>
        <taxon>Vertebrata</taxon>
        <taxon>Euteleostomi</taxon>
        <taxon>Amphibia</taxon>
        <taxon>Batrachia</taxon>
        <taxon>Caudata</taxon>
        <taxon>Salamandroidea</taxon>
        <taxon>Salamandridae</taxon>
        <taxon>Pleurodelinae</taxon>
        <taxon>Pleurodeles</taxon>
    </lineage>
</organism>
<protein>
    <submittedName>
        <fullName evidence="2">Uncharacterized protein</fullName>
    </submittedName>
</protein>
<evidence type="ECO:0000313" key="3">
    <source>
        <dbReference type="Proteomes" id="UP001066276"/>
    </source>
</evidence>
<proteinExistence type="predicted"/>
<sequence>MKRERSAGRTPDSNSCLSPKDLSNIRVQWKAHQAPSDPDSVTGQPRIRGPKCASRTRAVTKGRPGSAVSGVEAKAEGETRSKGQDGNWGSRSSKGGDRRGGEVLRESATNL</sequence>
<dbReference type="AlphaFoldDB" id="A0AAV7TA04"/>
<feature type="region of interest" description="Disordered" evidence="1">
    <location>
        <begin position="1"/>
        <end position="111"/>
    </location>
</feature>
<dbReference type="EMBL" id="JANPWB010000007">
    <property type="protein sequence ID" value="KAJ1172901.1"/>
    <property type="molecule type" value="Genomic_DNA"/>
</dbReference>